<feature type="transmembrane region" description="Helical" evidence="1">
    <location>
        <begin position="84"/>
        <end position="101"/>
    </location>
</feature>
<sequence>MKIFITFNLLIFVFFIFYLGYISVQILKYKRNKLNDSDIVIVVNEPKESTYIEKLTNRFFIIAGCIFAVFVIIEFFIISTGKTISYLYLVILYINFWYIQYNKKLGFIMTQNGLMIGFQFIEWDKIREYKWIERYNKKNKITLKIKKHKSLFEIPIDVNVHDKDRIEEVFKEYLVAD</sequence>
<dbReference type="RefSeq" id="WP_073197075.1">
    <property type="nucleotide sequence ID" value="NZ_FQXO01000050.1"/>
</dbReference>
<dbReference type="OrthoDB" id="9964491at2"/>
<feature type="transmembrane region" description="Helical" evidence="1">
    <location>
        <begin position="6"/>
        <end position="24"/>
    </location>
</feature>
<evidence type="ECO:0000256" key="1">
    <source>
        <dbReference type="SAM" id="Phobius"/>
    </source>
</evidence>
<dbReference type="AlphaFoldDB" id="A0A1M5V6Y5"/>
<organism evidence="3 4">
    <name type="scientific">Caloranaerobacter azorensis DSM 13643</name>
    <dbReference type="NCBI Taxonomy" id="1121264"/>
    <lineage>
        <taxon>Bacteria</taxon>
        <taxon>Bacillati</taxon>
        <taxon>Bacillota</taxon>
        <taxon>Tissierellia</taxon>
        <taxon>Tissierellales</taxon>
        <taxon>Thermohalobacteraceae</taxon>
        <taxon>Caloranaerobacter</taxon>
    </lineage>
</organism>
<dbReference type="EMBL" id="FQXO01000050">
    <property type="protein sequence ID" value="SHH70844.1"/>
    <property type="molecule type" value="Genomic_DNA"/>
</dbReference>
<protein>
    <recommendedName>
        <fullName evidence="2">DUF5673 domain-containing protein</fullName>
    </recommendedName>
</protein>
<gene>
    <name evidence="3" type="ORF">SAMN02745135_01773</name>
</gene>
<evidence type="ECO:0000313" key="4">
    <source>
        <dbReference type="Proteomes" id="UP000183967"/>
    </source>
</evidence>
<keyword evidence="1" id="KW-0472">Membrane</keyword>
<proteinExistence type="predicted"/>
<feature type="transmembrane region" description="Helical" evidence="1">
    <location>
        <begin position="59"/>
        <end position="78"/>
    </location>
</feature>
<dbReference type="InterPro" id="IPR043730">
    <property type="entry name" value="DUF5673"/>
</dbReference>
<dbReference type="Pfam" id="PF18923">
    <property type="entry name" value="DUF5673"/>
    <property type="match status" value="1"/>
</dbReference>
<reference evidence="4" key="1">
    <citation type="submission" date="2016-11" db="EMBL/GenBank/DDBJ databases">
        <authorList>
            <person name="Varghese N."/>
            <person name="Submissions S."/>
        </authorList>
    </citation>
    <scope>NUCLEOTIDE SEQUENCE [LARGE SCALE GENOMIC DNA]</scope>
    <source>
        <strain evidence="4">DSM 13643</strain>
    </source>
</reference>
<evidence type="ECO:0000313" key="3">
    <source>
        <dbReference type="EMBL" id="SHH70844.1"/>
    </source>
</evidence>
<keyword evidence="4" id="KW-1185">Reference proteome</keyword>
<name>A0A1M5V6Y5_9FIRM</name>
<accession>A0A1M5V6Y5</accession>
<keyword evidence="1" id="KW-0812">Transmembrane</keyword>
<evidence type="ECO:0000259" key="2">
    <source>
        <dbReference type="Pfam" id="PF18923"/>
    </source>
</evidence>
<keyword evidence="1" id="KW-1133">Transmembrane helix</keyword>
<dbReference type="Proteomes" id="UP000183967">
    <property type="component" value="Unassembled WGS sequence"/>
</dbReference>
<feature type="domain" description="DUF5673" evidence="2">
    <location>
        <begin position="109"/>
        <end position="174"/>
    </location>
</feature>